<dbReference type="GeneID" id="25917456"/>
<feature type="non-terminal residue" evidence="2">
    <location>
        <position position="159"/>
    </location>
</feature>
<gene>
    <name evidence="2" type="ORF">SARC_16952</name>
</gene>
<name>A0A0L0F1C5_9EUKA</name>
<dbReference type="Proteomes" id="UP000054560">
    <property type="component" value="Unassembled WGS sequence"/>
</dbReference>
<dbReference type="EMBL" id="KQ250949">
    <property type="protein sequence ID" value="KNC70520.1"/>
    <property type="molecule type" value="Genomic_DNA"/>
</dbReference>
<keyword evidence="1" id="KW-0472">Membrane</keyword>
<dbReference type="SUPFAM" id="SSF47616">
    <property type="entry name" value="GST C-terminal domain-like"/>
    <property type="match status" value="1"/>
</dbReference>
<proteinExistence type="predicted"/>
<keyword evidence="1" id="KW-1133">Transmembrane helix</keyword>
<dbReference type="InterPro" id="IPR036282">
    <property type="entry name" value="Glutathione-S-Trfase_C_sf"/>
</dbReference>
<evidence type="ECO:0000256" key="1">
    <source>
        <dbReference type="SAM" id="Phobius"/>
    </source>
</evidence>
<feature type="transmembrane region" description="Helical" evidence="1">
    <location>
        <begin position="132"/>
        <end position="158"/>
    </location>
</feature>
<dbReference type="Gene3D" id="1.20.1050.10">
    <property type="match status" value="1"/>
</dbReference>
<dbReference type="RefSeq" id="XP_014144422.1">
    <property type="nucleotide sequence ID" value="XM_014288947.1"/>
</dbReference>
<dbReference type="AlphaFoldDB" id="A0A0L0F1C5"/>
<evidence type="ECO:0000313" key="2">
    <source>
        <dbReference type="EMBL" id="KNC70520.1"/>
    </source>
</evidence>
<sequence>MKRFMGISAETAERSKEDIHRIFDKVERAIERNPTRSGFIVGDRFTAVDLTFAALVSPIVQPDAFADINPKLSRMPKELQESVPVFRDTIAGQHAAACYTNYRFATLDSNKVVPRVLPGKRIRFRSGPRNNLVNIALVGASVGSVSLASALLVAIPALK</sequence>
<protein>
    <submittedName>
        <fullName evidence="2">Uncharacterized protein</fullName>
    </submittedName>
</protein>
<dbReference type="Pfam" id="PF13410">
    <property type="entry name" value="GST_C_2"/>
    <property type="match status" value="1"/>
</dbReference>
<reference evidence="2 3" key="1">
    <citation type="submission" date="2011-02" db="EMBL/GenBank/DDBJ databases">
        <title>The Genome Sequence of Sphaeroforma arctica JP610.</title>
        <authorList>
            <consortium name="The Broad Institute Genome Sequencing Platform"/>
            <person name="Russ C."/>
            <person name="Cuomo C."/>
            <person name="Young S.K."/>
            <person name="Zeng Q."/>
            <person name="Gargeya S."/>
            <person name="Alvarado L."/>
            <person name="Berlin A."/>
            <person name="Chapman S.B."/>
            <person name="Chen Z."/>
            <person name="Freedman E."/>
            <person name="Gellesch M."/>
            <person name="Goldberg J."/>
            <person name="Griggs A."/>
            <person name="Gujja S."/>
            <person name="Heilman E."/>
            <person name="Heiman D."/>
            <person name="Howarth C."/>
            <person name="Mehta T."/>
            <person name="Neiman D."/>
            <person name="Pearson M."/>
            <person name="Roberts A."/>
            <person name="Saif S."/>
            <person name="Shea T."/>
            <person name="Shenoy N."/>
            <person name="Sisk P."/>
            <person name="Stolte C."/>
            <person name="Sykes S."/>
            <person name="White J."/>
            <person name="Yandava C."/>
            <person name="Burger G."/>
            <person name="Gray M.W."/>
            <person name="Holland P.W.H."/>
            <person name="King N."/>
            <person name="Lang F.B.F."/>
            <person name="Roger A.J."/>
            <person name="Ruiz-Trillo I."/>
            <person name="Haas B."/>
            <person name="Nusbaum C."/>
            <person name="Birren B."/>
        </authorList>
    </citation>
    <scope>NUCLEOTIDE SEQUENCE [LARGE SCALE GENOMIC DNA]</scope>
    <source>
        <strain evidence="2 3">JP610</strain>
    </source>
</reference>
<evidence type="ECO:0000313" key="3">
    <source>
        <dbReference type="Proteomes" id="UP000054560"/>
    </source>
</evidence>
<keyword evidence="3" id="KW-1185">Reference proteome</keyword>
<dbReference type="eggNOG" id="ENOG502S5BK">
    <property type="taxonomic scope" value="Eukaryota"/>
</dbReference>
<dbReference type="OrthoDB" id="9988732at2759"/>
<keyword evidence="1" id="KW-0812">Transmembrane</keyword>
<organism evidence="2 3">
    <name type="scientific">Sphaeroforma arctica JP610</name>
    <dbReference type="NCBI Taxonomy" id="667725"/>
    <lineage>
        <taxon>Eukaryota</taxon>
        <taxon>Ichthyosporea</taxon>
        <taxon>Ichthyophonida</taxon>
        <taxon>Sphaeroforma</taxon>
    </lineage>
</organism>
<accession>A0A0L0F1C5</accession>